<dbReference type="CDD" id="cd00048">
    <property type="entry name" value="DSRM_SF"/>
    <property type="match status" value="1"/>
</dbReference>
<protein>
    <recommendedName>
        <fullName evidence="2">DRBM domain-containing protein</fullName>
    </recommendedName>
</protein>
<feature type="compositionally biased region" description="Low complexity" evidence="1">
    <location>
        <begin position="108"/>
        <end position="121"/>
    </location>
</feature>
<feature type="domain" description="DRBM" evidence="2">
    <location>
        <begin position="7"/>
        <end position="62"/>
    </location>
</feature>
<evidence type="ECO:0000313" key="3">
    <source>
        <dbReference type="EMBL" id="KAJ5540787.1"/>
    </source>
</evidence>
<dbReference type="Gene3D" id="3.30.160.20">
    <property type="match status" value="1"/>
</dbReference>
<dbReference type="AlphaFoldDB" id="A0AAD6CVB5"/>
<dbReference type="EMBL" id="JAQIZZ010000005">
    <property type="protein sequence ID" value="KAJ5540787.1"/>
    <property type="molecule type" value="Genomic_DNA"/>
</dbReference>
<dbReference type="SUPFAM" id="SSF54768">
    <property type="entry name" value="dsRNA-binding domain-like"/>
    <property type="match status" value="1"/>
</dbReference>
<feature type="region of interest" description="Disordered" evidence="1">
    <location>
        <begin position="97"/>
        <end position="169"/>
    </location>
</feature>
<dbReference type="Pfam" id="PF00035">
    <property type="entry name" value="dsrm"/>
    <property type="match status" value="1"/>
</dbReference>
<reference evidence="3 4" key="1">
    <citation type="journal article" date="2023" name="IMA Fungus">
        <title>Comparative genomic study of the Penicillium genus elucidates a diverse pangenome and 15 lateral gene transfer events.</title>
        <authorList>
            <person name="Petersen C."/>
            <person name="Sorensen T."/>
            <person name="Nielsen M.R."/>
            <person name="Sondergaard T.E."/>
            <person name="Sorensen J.L."/>
            <person name="Fitzpatrick D.A."/>
            <person name="Frisvad J.C."/>
            <person name="Nielsen K.L."/>
        </authorList>
    </citation>
    <scope>NUCLEOTIDE SEQUENCE [LARGE SCALE GENOMIC DNA]</scope>
    <source>
        <strain evidence="3 4">IBT 35679</strain>
    </source>
</reference>
<evidence type="ECO:0000256" key="1">
    <source>
        <dbReference type="SAM" id="MobiDB-lite"/>
    </source>
</evidence>
<dbReference type="Proteomes" id="UP001220324">
    <property type="component" value="Unassembled WGS sequence"/>
</dbReference>
<dbReference type="InterPro" id="IPR014720">
    <property type="entry name" value="dsRBD_dom"/>
</dbReference>
<evidence type="ECO:0000313" key="4">
    <source>
        <dbReference type="Proteomes" id="UP001220324"/>
    </source>
</evidence>
<feature type="compositionally biased region" description="Basic and acidic residues" evidence="1">
    <location>
        <begin position="124"/>
        <end position="133"/>
    </location>
</feature>
<sequence length="169" mass="18044">MYYILYLASLCRRRHWQEPSYEAYTAQTGFTCTVRVNNREYQTESVCASEALAQESAAMRAYLICRNFSINDGMIPAGHARAHGGAVQGIPVAIGTGRKARDDDDTEGSTSSGGSWSGGSSPERMMRLDRELHLGMGGGPGTDSSSGSGSEGGTRAASLVGMIDYARDM</sequence>
<evidence type="ECO:0000259" key="2">
    <source>
        <dbReference type="Pfam" id="PF00035"/>
    </source>
</evidence>
<proteinExistence type="predicted"/>
<keyword evidence="4" id="KW-1185">Reference proteome</keyword>
<name>A0AAD6CVB5_9EURO</name>
<gene>
    <name evidence="3" type="ORF">N7494_005863</name>
</gene>
<organism evidence="3 4">
    <name type="scientific">Penicillium frequentans</name>
    <dbReference type="NCBI Taxonomy" id="3151616"/>
    <lineage>
        <taxon>Eukaryota</taxon>
        <taxon>Fungi</taxon>
        <taxon>Dikarya</taxon>
        <taxon>Ascomycota</taxon>
        <taxon>Pezizomycotina</taxon>
        <taxon>Eurotiomycetes</taxon>
        <taxon>Eurotiomycetidae</taxon>
        <taxon>Eurotiales</taxon>
        <taxon>Aspergillaceae</taxon>
        <taxon>Penicillium</taxon>
    </lineage>
</organism>
<comment type="caution">
    <text evidence="3">The sequence shown here is derived from an EMBL/GenBank/DDBJ whole genome shotgun (WGS) entry which is preliminary data.</text>
</comment>
<accession>A0AAD6CVB5</accession>